<dbReference type="Gene3D" id="1.10.630.10">
    <property type="entry name" value="Cytochrome P450"/>
    <property type="match status" value="1"/>
</dbReference>
<sequence>MGLVILAGAFAFVAYLVTTTIYNLYFHPLSKVPGPFLCRISSLPQFYHACKQDRHIWLWQLFQIYGSKVRAAPNLVLFNSAEAYNNIYSSRSNVKRSKFYDAWSRNEDDINILMTSSKEIHARKRRLMNSAFSEKSVTASGAFIAKHVDRWNELLLHEGATKESGQWSPARDIATWANHLVFDILGDLCFGADFRTKEPGPNKLKKIPDAFDIFVTFTYPITKTPMLEWLVWLKPRGLSKLIETFAPQEIKDHYAFIEDMVTERLKAEKQREAEGRAPEREDMLHFLIAAKDPETGKTAFGFKELVAEANLLVLAGSDTTATTLSGIFFYLVHEERVYKKLLSEIRETFSSPDEIMHGSKLSSCTYLRACIYETLRLAPAAPCEMPREVLEGGMKIEGEFYAPGVEVGTPHWSLGRNELQYGDATTFRPERWIPSEEIETLNPKEEVSRIKRGLHTFSNGPGDCIGQKLAMLEMSIVVARTLWRMDVRLAPGHDVGAGDNKLGWGCRNPREYMLRDAYIALREGPMVQFAARGP</sequence>
<dbReference type="PRINTS" id="PR00463">
    <property type="entry name" value="EP450I"/>
</dbReference>
<keyword evidence="2" id="KW-0560">Oxidoreductase</keyword>
<dbReference type="OrthoDB" id="1470350at2759"/>
<evidence type="ECO:0000313" key="3">
    <source>
        <dbReference type="Proteomes" id="UP000799440"/>
    </source>
</evidence>
<reference evidence="2" key="1">
    <citation type="journal article" date="2020" name="Stud. Mycol.">
        <title>101 Dothideomycetes genomes: a test case for predicting lifestyles and emergence of pathogens.</title>
        <authorList>
            <person name="Haridas S."/>
            <person name="Albert R."/>
            <person name="Binder M."/>
            <person name="Bloem J."/>
            <person name="Labutti K."/>
            <person name="Salamov A."/>
            <person name="Andreopoulos B."/>
            <person name="Baker S."/>
            <person name="Barry K."/>
            <person name="Bills G."/>
            <person name="Bluhm B."/>
            <person name="Cannon C."/>
            <person name="Castanera R."/>
            <person name="Culley D."/>
            <person name="Daum C."/>
            <person name="Ezra D."/>
            <person name="Gonzalez J."/>
            <person name="Henrissat B."/>
            <person name="Kuo A."/>
            <person name="Liang C."/>
            <person name="Lipzen A."/>
            <person name="Lutzoni F."/>
            <person name="Magnuson J."/>
            <person name="Mondo S."/>
            <person name="Nolan M."/>
            <person name="Ohm R."/>
            <person name="Pangilinan J."/>
            <person name="Park H.-J."/>
            <person name="Ramirez L."/>
            <person name="Alfaro M."/>
            <person name="Sun H."/>
            <person name="Tritt A."/>
            <person name="Yoshinaga Y."/>
            <person name="Zwiers L.-H."/>
            <person name="Turgeon B."/>
            <person name="Goodwin S."/>
            <person name="Spatafora J."/>
            <person name="Crous P."/>
            <person name="Grigoriev I."/>
        </authorList>
    </citation>
    <scope>NUCLEOTIDE SEQUENCE</scope>
    <source>
        <strain evidence="2">CBS 119925</strain>
    </source>
</reference>
<protein>
    <submittedName>
        <fullName evidence="2">Cytochrome P450 monooxygenase-like protein</fullName>
    </submittedName>
</protein>
<keyword evidence="2" id="KW-0503">Monooxygenase</keyword>
<dbReference type="Proteomes" id="UP000799440">
    <property type="component" value="Unassembled WGS sequence"/>
</dbReference>
<name>A0A6A6UVU0_9PLEO</name>
<dbReference type="PANTHER" id="PTHR24305:SF226">
    <property type="entry name" value="CYTOCHROME P450 MONOOXYGENASE"/>
    <property type="match status" value="1"/>
</dbReference>
<dbReference type="EMBL" id="MU006618">
    <property type="protein sequence ID" value="KAF2741963.1"/>
    <property type="molecule type" value="Genomic_DNA"/>
</dbReference>
<dbReference type="AlphaFoldDB" id="A0A6A6UVU0"/>
<evidence type="ECO:0000256" key="1">
    <source>
        <dbReference type="PIRSR" id="PIRSR602401-1"/>
    </source>
</evidence>
<dbReference type="GO" id="GO:0004497">
    <property type="term" value="F:monooxygenase activity"/>
    <property type="evidence" value="ECO:0007669"/>
    <property type="project" value="UniProtKB-KW"/>
</dbReference>
<dbReference type="InterPro" id="IPR001128">
    <property type="entry name" value="Cyt_P450"/>
</dbReference>
<dbReference type="GO" id="GO:0016705">
    <property type="term" value="F:oxidoreductase activity, acting on paired donors, with incorporation or reduction of molecular oxygen"/>
    <property type="evidence" value="ECO:0007669"/>
    <property type="project" value="InterPro"/>
</dbReference>
<organism evidence="2 3">
    <name type="scientific">Sporormia fimetaria CBS 119925</name>
    <dbReference type="NCBI Taxonomy" id="1340428"/>
    <lineage>
        <taxon>Eukaryota</taxon>
        <taxon>Fungi</taxon>
        <taxon>Dikarya</taxon>
        <taxon>Ascomycota</taxon>
        <taxon>Pezizomycotina</taxon>
        <taxon>Dothideomycetes</taxon>
        <taxon>Pleosporomycetidae</taxon>
        <taxon>Pleosporales</taxon>
        <taxon>Sporormiaceae</taxon>
        <taxon>Sporormia</taxon>
    </lineage>
</organism>
<keyword evidence="1" id="KW-0408">Iron</keyword>
<dbReference type="InterPro" id="IPR050121">
    <property type="entry name" value="Cytochrome_P450_monoxygenase"/>
</dbReference>
<gene>
    <name evidence="2" type="ORF">M011DRAFT_472618</name>
</gene>
<keyword evidence="1" id="KW-0349">Heme</keyword>
<dbReference type="PANTHER" id="PTHR24305">
    <property type="entry name" value="CYTOCHROME P450"/>
    <property type="match status" value="1"/>
</dbReference>
<dbReference type="GO" id="GO:0020037">
    <property type="term" value="F:heme binding"/>
    <property type="evidence" value="ECO:0007669"/>
    <property type="project" value="InterPro"/>
</dbReference>
<dbReference type="CDD" id="cd11061">
    <property type="entry name" value="CYP67-like"/>
    <property type="match status" value="1"/>
</dbReference>
<dbReference type="GO" id="GO:0005506">
    <property type="term" value="F:iron ion binding"/>
    <property type="evidence" value="ECO:0007669"/>
    <property type="project" value="InterPro"/>
</dbReference>
<comment type="cofactor">
    <cofactor evidence="1">
        <name>heme</name>
        <dbReference type="ChEBI" id="CHEBI:30413"/>
    </cofactor>
</comment>
<dbReference type="SUPFAM" id="SSF48264">
    <property type="entry name" value="Cytochrome P450"/>
    <property type="match status" value="1"/>
</dbReference>
<feature type="binding site" description="axial binding residue" evidence="1">
    <location>
        <position position="464"/>
    </location>
    <ligand>
        <name>heme</name>
        <dbReference type="ChEBI" id="CHEBI:30413"/>
    </ligand>
    <ligandPart>
        <name>Fe</name>
        <dbReference type="ChEBI" id="CHEBI:18248"/>
    </ligandPart>
</feature>
<keyword evidence="1" id="KW-0479">Metal-binding</keyword>
<proteinExistence type="predicted"/>
<dbReference type="PRINTS" id="PR00385">
    <property type="entry name" value="P450"/>
</dbReference>
<accession>A0A6A6UVU0</accession>
<dbReference type="Pfam" id="PF00067">
    <property type="entry name" value="p450"/>
    <property type="match status" value="1"/>
</dbReference>
<dbReference type="InterPro" id="IPR036396">
    <property type="entry name" value="Cyt_P450_sf"/>
</dbReference>
<keyword evidence="3" id="KW-1185">Reference proteome</keyword>
<evidence type="ECO:0000313" key="2">
    <source>
        <dbReference type="EMBL" id="KAF2741963.1"/>
    </source>
</evidence>
<dbReference type="InterPro" id="IPR002401">
    <property type="entry name" value="Cyt_P450_E_grp-I"/>
</dbReference>